<dbReference type="SUPFAM" id="SSF52540">
    <property type="entry name" value="P-loop containing nucleoside triphosphate hydrolases"/>
    <property type="match status" value="1"/>
</dbReference>
<dbReference type="Pfam" id="PF00271">
    <property type="entry name" value="Helicase_C"/>
    <property type="match status" value="1"/>
</dbReference>
<keyword evidence="6" id="KW-0812">Transmembrane</keyword>
<dbReference type="InterPro" id="IPR050079">
    <property type="entry name" value="DEAD_box_RNA_helicase"/>
</dbReference>
<dbReference type="EMBL" id="JALLBG020000288">
    <property type="protein sequence ID" value="KAL3756865.1"/>
    <property type="molecule type" value="Genomic_DNA"/>
</dbReference>
<dbReference type="InterPro" id="IPR059000">
    <property type="entry name" value="ATPase_P-type_domA"/>
</dbReference>
<evidence type="ECO:0000256" key="6">
    <source>
        <dbReference type="SAM" id="Phobius"/>
    </source>
</evidence>
<keyword evidence="1" id="KW-0547">Nucleotide-binding</keyword>
<evidence type="ECO:0000313" key="8">
    <source>
        <dbReference type="EMBL" id="KAL3756865.1"/>
    </source>
</evidence>
<keyword evidence="4" id="KW-0067">ATP-binding</keyword>
<feature type="region of interest" description="Disordered" evidence="5">
    <location>
        <begin position="277"/>
        <end position="306"/>
    </location>
</feature>
<dbReference type="PANTHER" id="PTHR47959:SF1">
    <property type="entry name" value="ATP-DEPENDENT RNA HELICASE DBPA"/>
    <property type="match status" value="1"/>
</dbReference>
<dbReference type="GO" id="GO:0004386">
    <property type="term" value="F:helicase activity"/>
    <property type="evidence" value="ECO:0007669"/>
    <property type="project" value="UniProtKB-KW"/>
</dbReference>
<feature type="compositionally biased region" description="Polar residues" evidence="5">
    <location>
        <begin position="457"/>
        <end position="468"/>
    </location>
</feature>
<dbReference type="SUPFAM" id="SSF81665">
    <property type="entry name" value="Calcium ATPase, transmembrane domain M"/>
    <property type="match status" value="1"/>
</dbReference>
<dbReference type="InterPro" id="IPR008250">
    <property type="entry name" value="ATPase_P-typ_transduc_dom_A_sf"/>
</dbReference>
<dbReference type="Gene3D" id="3.40.50.300">
    <property type="entry name" value="P-loop containing nucleotide triphosphate hydrolases"/>
    <property type="match status" value="2"/>
</dbReference>
<dbReference type="InterPro" id="IPR023298">
    <property type="entry name" value="ATPase_P-typ_TM_dom_sf"/>
</dbReference>
<dbReference type="AlphaFoldDB" id="A0ABD3LYP1"/>
<feature type="domain" description="Helicase C-terminal" evidence="7">
    <location>
        <begin position="508"/>
        <end position="660"/>
    </location>
</feature>
<organism evidence="8 9">
    <name type="scientific">Discostella pseudostelligera</name>
    <dbReference type="NCBI Taxonomy" id="259834"/>
    <lineage>
        <taxon>Eukaryota</taxon>
        <taxon>Sar</taxon>
        <taxon>Stramenopiles</taxon>
        <taxon>Ochrophyta</taxon>
        <taxon>Bacillariophyta</taxon>
        <taxon>Coscinodiscophyceae</taxon>
        <taxon>Thalassiosirophycidae</taxon>
        <taxon>Stephanodiscales</taxon>
        <taxon>Stephanodiscaceae</taxon>
        <taxon>Discostella</taxon>
    </lineage>
</organism>
<dbReference type="Gene3D" id="2.70.150.10">
    <property type="entry name" value="Calcium-transporting ATPase, cytoplasmic transduction domain A"/>
    <property type="match status" value="1"/>
</dbReference>
<evidence type="ECO:0000256" key="2">
    <source>
        <dbReference type="ARBA" id="ARBA00022801"/>
    </source>
</evidence>
<evidence type="ECO:0000256" key="4">
    <source>
        <dbReference type="ARBA" id="ARBA00022840"/>
    </source>
</evidence>
<dbReference type="Proteomes" id="UP001530293">
    <property type="component" value="Unassembled WGS sequence"/>
</dbReference>
<dbReference type="SUPFAM" id="SSF81653">
    <property type="entry name" value="Calcium ATPase, transduction domain A"/>
    <property type="match status" value="1"/>
</dbReference>
<dbReference type="InterPro" id="IPR001650">
    <property type="entry name" value="Helicase_C-like"/>
</dbReference>
<dbReference type="Pfam" id="PF00122">
    <property type="entry name" value="E1-E2_ATPase"/>
    <property type="match status" value="1"/>
</dbReference>
<feature type="transmembrane region" description="Helical" evidence="6">
    <location>
        <begin position="833"/>
        <end position="858"/>
    </location>
</feature>
<sequence>MTTAAGTSVLPNPHAAHLHLLLMLFVAPAAAFFAASPATSPMPMLATPVPATWRQEPSNFIFPTASSSWSSTILLSQQHQSSSDNDVSSSGGFESLGLSDDLITVTQTTTTTTFTILQIRCGASLPLEVERRDHLHSPSYNSCYCNNNKSKQKIWVVENNNDDDWVEYLHSFYVQRENLLHKLVTSSIVLLPIYPAATMIIISRFPSILFMVEFPRKYQMTRFAEQYNSSVDIDTLVATPGRLLDILRNNKNAESSLERRIMDALDGKSMNNNNHGGSIIGGRSGRGTNGKRIDARGRGGSRGPRISAASLSLNDIQEMMNDVATNGEERGGTSTIREMFCGLHTSSRSDEVNNNSRRQLKTLLFSATFPEQIEARVDRVLSLLSGGVGRPLRVSTTTASGAAMLLPRALSSLASSDRITAAEEGDSDHYLINSSSGDGDDDDDSEQQLLGKRKHSNTNITPIQNTMPDNGPNIQHRAIRLNEGDRMQALRSLLEQRHADGGGGGGETGDKAYDEWNRVLVFVATRYATEHVSRKLRRLGISASELHGKLDQEARDQRLKQFRSGKTRVLCATDLAARGIDVHGIDLVENYDLTKSVADYTHRTGRTGRAGSSGTAISFISRKSESHFDFLEKYGRGSQQWQSSACLERCILKRVWKEVIPKWRHFLDQFRAPMPIMIWIAIIIEMAIQNRIDMGILLVIQFTNASISFYELNKAGNVVAASKNSLKPTATCKRNGKWEVIDPALLFPGDLVLLASEYYDIPADCRVNGSEIDVDQFYRGHHNVTLYKGDSCKMGFRVVRGEVEAIVEFTGIDTFFGASLLASTGEVSHLQKVLMSFMMILVVMSVTLCLISFIYLLVGGVPVQEALSHMVLQNITPVFRDGENQESVLVYAALAAKWKEPARNGLDRLTLGSVNMALLEDYEQLGQHQHQPGNGNGNGREVGFSPLMRSIQQQQQSQHNDSDWMGVLDTLIDHFDLVDHDRNNQNHGHDQECWQSTSSTGVGRGGGSDGNSAVALMLATAAAAAILMNALLELDRFQCQCKRQQRQMQKRITRINHL</sequence>
<name>A0ABD3LYP1_9STRA</name>
<dbReference type="PROSITE" id="PS51194">
    <property type="entry name" value="HELICASE_CTER"/>
    <property type="match status" value="1"/>
</dbReference>
<feature type="region of interest" description="Disordered" evidence="5">
    <location>
        <begin position="983"/>
        <end position="1008"/>
    </location>
</feature>
<keyword evidence="9" id="KW-1185">Reference proteome</keyword>
<evidence type="ECO:0000313" key="9">
    <source>
        <dbReference type="Proteomes" id="UP001530293"/>
    </source>
</evidence>
<evidence type="ECO:0000256" key="5">
    <source>
        <dbReference type="SAM" id="MobiDB-lite"/>
    </source>
</evidence>
<keyword evidence="6" id="KW-1133">Transmembrane helix</keyword>
<keyword evidence="6" id="KW-0472">Membrane</keyword>
<feature type="compositionally biased region" description="Gly residues" evidence="5">
    <location>
        <begin position="278"/>
        <end position="288"/>
    </location>
</feature>
<proteinExistence type="predicted"/>
<evidence type="ECO:0000259" key="7">
    <source>
        <dbReference type="PROSITE" id="PS51194"/>
    </source>
</evidence>
<dbReference type="GO" id="GO:0016787">
    <property type="term" value="F:hydrolase activity"/>
    <property type="evidence" value="ECO:0007669"/>
    <property type="project" value="UniProtKB-KW"/>
</dbReference>
<dbReference type="PANTHER" id="PTHR47959">
    <property type="entry name" value="ATP-DEPENDENT RNA HELICASE RHLE-RELATED"/>
    <property type="match status" value="1"/>
</dbReference>
<accession>A0ABD3LYP1</accession>
<feature type="transmembrane region" description="Helical" evidence="6">
    <location>
        <begin position="188"/>
        <end position="212"/>
    </location>
</feature>
<feature type="compositionally biased region" description="Basic and acidic residues" evidence="5">
    <location>
        <begin position="983"/>
        <end position="992"/>
    </location>
</feature>
<protein>
    <recommendedName>
        <fullName evidence="7">Helicase C-terminal domain-containing protein</fullName>
    </recommendedName>
</protein>
<evidence type="ECO:0000256" key="3">
    <source>
        <dbReference type="ARBA" id="ARBA00022806"/>
    </source>
</evidence>
<keyword evidence="2" id="KW-0378">Hydrolase</keyword>
<dbReference type="GO" id="GO:0005524">
    <property type="term" value="F:ATP binding"/>
    <property type="evidence" value="ECO:0007669"/>
    <property type="project" value="UniProtKB-KW"/>
</dbReference>
<reference evidence="8 9" key="1">
    <citation type="submission" date="2024-10" db="EMBL/GenBank/DDBJ databases">
        <title>Updated reference genomes for cyclostephanoid diatoms.</title>
        <authorList>
            <person name="Roberts W.R."/>
            <person name="Alverson A.J."/>
        </authorList>
    </citation>
    <scope>NUCLEOTIDE SEQUENCE [LARGE SCALE GENOMIC DNA]</scope>
    <source>
        <strain evidence="8 9">AJA232-27</strain>
    </source>
</reference>
<evidence type="ECO:0000256" key="1">
    <source>
        <dbReference type="ARBA" id="ARBA00022741"/>
    </source>
</evidence>
<keyword evidence="3" id="KW-0347">Helicase</keyword>
<feature type="region of interest" description="Disordered" evidence="5">
    <location>
        <begin position="421"/>
        <end position="475"/>
    </location>
</feature>
<gene>
    <name evidence="8" type="ORF">ACHAWU_005127</name>
</gene>
<dbReference type="Gene3D" id="1.20.1110.10">
    <property type="entry name" value="Calcium-transporting ATPase, transmembrane domain"/>
    <property type="match status" value="1"/>
</dbReference>
<dbReference type="SMART" id="SM00490">
    <property type="entry name" value="HELICc"/>
    <property type="match status" value="1"/>
</dbReference>
<feature type="transmembrane region" description="Helical" evidence="6">
    <location>
        <begin position="16"/>
        <end position="35"/>
    </location>
</feature>
<dbReference type="InterPro" id="IPR027417">
    <property type="entry name" value="P-loop_NTPase"/>
</dbReference>
<comment type="caution">
    <text evidence="8">The sequence shown here is derived from an EMBL/GenBank/DDBJ whole genome shotgun (WGS) entry which is preliminary data.</text>
</comment>
<dbReference type="CDD" id="cd18787">
    <property type="entry name" value="SF2_C_DEAD"/>
    <property type="match status" value="1"/>
</dbReference>